<proteinExistence type="predicted"/>
<feature type="region of interest" description="Disordered" evidence="1">
    <location>
        <begin position="34"/>
        <end position="55"/>
    </location>
</feature>
<dbReference type="AlphaFoldDB" id="A0AA85IRU1"/>
<evidence type="ECO:0000313" key="4">
    <source>
        <dbReference type="WBParaSite" id="TREG1_116060.1"/>
    </source>
</evidence>
<keyword evidence="2" id="KW-0732">Signal</keyword>
<feature type="compositionally biased region" description="Polar residues" evidence="1">
    <location>
        <begin position="36"/>
        <end position="53"/>
    </location>
</feature>
<feature type="chain" id="PRO_5041663558" description="Secreted protein" evidence="2">
    <location>
        <begin position="24"/>
        <end position="68"/>
    </location>
</feature>
<reference evidence="3" key="1">
    <citation type="submission" date="2022-06" db="EMBL/GenBank/DDBJ databases">
        <authorList>
            <person name="Berger JAMES D."/>
            <person name="Berger JAMES D."/>
        </authorList>
    </citation>
    <scope>NUCLEOTIDE SEQUENCE [LARGE SCALE GENOMIC DNA]</scope>
</reference>
<name>A0AA85IRU1_TRIRE</name>
<keyword evidence="3" id="KW-1185">Reference proteome</keyword>
<accession>A0AA85IRU1</accession>
<feature type="signal peptide" evidence="2">
    <location>
        <begin position="1"/>
        <end position="23"/>
    </location>
</feature>
<dbReference type="WBParaSite" id="TREG1_116060.1">
    <property type="protein sequence ID" value="TREG1_116060.1"/>
    <property type="gene ID" value="TREG1_116060"/>
</dbReference>
<organism evidence="3 4">
    <name type="scientific">Trichobilharzia regenti</name>
    <name type="common">Nasal bird schistosome</name>
    <dbReference type="NCBI Taxonomy" id="157069"/>
    <lineage>
        <taxon>Eukaryota</taxon>
        <taxon>Metazoa</taxon>
        <taxon>Spiralia</taxon>
        <taxon>Lophotrochozoa</taxon>
        <taxon>Platyhelminthes</taxon>
        <taxon>Trematoda</taxon>
        <taxon>Digenea</taxon>
        <taxon>Strigeidida</taxon>
        <taxon>Schistosomatoidea</taxon>
        <taxon>Schistosomatidae</taxon>
        <taxon>Trichobilharzia</taxon>
    </lineage>
</organism>
<protein>
    <recommendedName>
        <fullName evidence="5">Secreted protein</fullName>
    </recommendedName>
</protein>
<evidence type="ECO:0000256" key="2">
    <source>
        <dbReference type="SAM" id="SignalP"/>
    </source>
</evidence>
<sequence>MHGKIWLTVITSILLCLVYPYFCSEDANDFVGRIPTPSNSPQTSQAGASSGVSHNGCLFKCSPNYLQT</sequence>
<reference evidence="4" key="2">
    <citation type="submission" date="2023-11" db="UniProtKB">
        <authorList>
            <consortium name="WormBaseParasite"/>
        </authorList>
    </citation>
    <scope>IDENTIFICATION</scope>
</reference>
<evidence type="ECO:0000256" key="1">
    <source>
        <dbReference type="SAM" id="MobiDB-lite"/>
    </source>
</evidence>
<evidence type="ECO:0000313" key="3">
    <source>
        <dbReference type="Proteomes" id="UP000050795"/>
    </source>
</evidence>
<evidence type="ECO:0008006" key="5">
    <source>
        <dbReference type="Google" id="ProtNLM"/>
    </source>
</evidence>
<dbReference type="Proteomes" id="UP000050795">
    <property type="component" value="Unassembled WGS sequence"/>
</dbReference>